<evidence type="ECO:0000256" key="1">
    <source>
        <dbReference type="SAM" id="MobiDB-lite"/>
    </source>
</evidence>
<gene>
    <name evidence="2" type="ORF">BDK51DRAFT_35157</name>
</gene>
<name>A0A4P9VTR2_9FUNG</name>
<protein>
    <submittedName>
        <fullName evidence="2">Uncharacterized protein</fullName>
    </submittedName>
</protein>
<organism evidence="2 3">
    <name type="scientific">Blyttiomyces helicus</name>
    <dbReference type="NCBI Taxonomy" id="388810"/>
    <lineage>
        <taxon>Eukaryota</taxon>
        <taxon>Fungi</taxon>
        <taxon>Fungi incertae sedis</taxon>
        <taxon>Chytridiomycota</taxon>
        <taxon>Chytridiomycota incertae sedis</taxon>
        <taxon>Chytridiomycetes</taxon>
        <taxon>Chytridiomycetes incertae sedis</taxon>
        <taxon>Blyttiomyces</taxon>
    </lineage>
</organism>
<evidence type="ECO:0000313" key="2">
    <source>
        <dbReference type="EMBL" id="RKO82929.1"/>
    </source>
</evidence>
<accession>A0A4P9VTR2</accession>
<feature type="region of interest" description="Disordered" evidence="1">
    <location>
        <begin position="73"/>
        <end position="116"/>
    </location>
</feature>
<keyword evidence="3" id="KW-1185">Reference proteome</keyword>
<dbReference type="Proteomes" id="UP000269721">
    <property type="component" value="Unassembled WGS sequence"/>
</dbReference>
<sequence length="116" mass="12986">MLYSAIARIRSTVDSLTNSYEALTDYLQSEEDYPGSENFYAALNQTLERRGFAGKIVQRHPVHLVKAQFTAEPAHVGSVDSSDDVYEDEDGLGVVEDEEEEEAAPPEEEEEEDVLM</sequence>
<feature type="non-terminal residue" evidence="2">
    <location>
        <position position="116"/>
    </location>
</feature>
<proteinExistence type="predicted"/>
<dbReference type="AlphaFoldDB" id="A0A4P9VTR2"/>
<dbReference type="EMBL" id="ML001899">
    <property type="protein sequence ID" value="RKO82929.1"/>
    <property type="molecule type" value="Genomic_DNA"/>
</dbReference>
<reference evidence="3" key="1">
    <citation type="journal article" date="2018" name="Nat. Microbiol.">
        <title>Leveraging single-cell genomics to expand the fungal tree of life.</title>
        <authorList>
            <person name="Ahrendt S.R."/>
            <person name="Quandt C.A."/>
            <person name="Ciobanu D."/>
            <person name="Clum A."/>
            <person name="Salamov A."/>
            <person name="Andreopoulos B."/>
            <person name="Cheng J.F."/>
            <person name="Woyke T."/>
            <person name="Pelin A."/>
            <person name="Henrissat B."/>
            <person name="Reynolds N.K."/>
            <person name="Benny G.L."/>
            <person name="Smith M.E."/>
            <person name="James T.Y."/>
            <person name="Grigoriev I.V."/>
        </authorList>
    </citation>
    <scope>NUCLEOTIDE SEQUENCE [LARGE SCALE GENOMIC DNA]</scope>
</reference>
<feature type="compositionally biased region" description="Acidic residues" evidence="1">
    <location>
        <begin position="81"/>
        <end position="116"/>
    </location>
</feature>
<evidence type="ECO:0000313" key="3">
    <source>
        <dbReference type="Proteomes" id="UP000269721"/>
    </source>
</evidence>